<keyword evidence="6" id="KW-1185">Reference proteome</keyword>
<accession>A0ABQ7MHV9</accession>
<dbReference type="Proteomes" id="UP000823674">
    <property type="component" value="Chromosome A05"/>
</dbReference>
<dbReference type="Pfam" id="PF03321">
    <property type="entry name" value="GH3"/>
    <property type="match status" value="1"/>
</dbReference>
<evidence type="ECO:0000313" key="6">
    <source>
        <dbReference type="Proteomes" id="UP000823674"/>
    </source>
</evidence>
<feature type="domain" description="GH3 middle" evidence="3">
    <location>
        <begin position="342"/>
        <end position="399"/>
    </location>
</feature>
<dbReference type="PANTHER" id="PTHR31901">
    <property type="entry name" value="GH3 DOMAIN-CONTAINING PROTEIN"/>
    <property type="match status" value="1"/>
</dbReference>
<reference evidence="5 6" key="1">
    <citation type="submission" date="2021-03" db="EMBL/GenBank/DDBJ databases">
        <authorList>
            <person name="King G.J."/>
            <person name="Bancroft I."/>
            <person name="Baten A."/>
            <person name="Bloomfield J."/>
            <person name="Borpatragohain P."/>
            <person name="He Z."/>
            <person name="Irish N."/>
            <person name="Irwin J."/>
            <person name="Liu K."/>
            <person name="Mauleon R.P."/>
            <person name="Moore J."/>
            <person name="Morris R."/>
            <person name="Ostergaard L."/>
            <person name="Wang B."/>
            <person name="Wells R."/>
        </authorList>
    </citation>
    <scope>NUCLEOTIDE SEQUENCE [LARGE SCALE GENOMIC DNA]</scope>
    <source>
        <strain evidence="5">R-o-18</strain>
        <tissue evidence="5">Leaf</tissue>
    </source>
</reference>
<gene>
    <name evidence="5" type="primary">A05p021720.1_BraROA</name>
    <name evidence="5" type="ORF">IGI04_018945</name>
</gene>
<feature type="domain" description="GH3 C-terminal" evidence="4">
    <location>
        <begin position="417"/>
        <end position="538"/>
    </location>
</feature>
<keyword evidence="2" id="KW-0436">Ligase</keyword>
<name>A0ABQ7MHV9_BRACM</name>
<dbReference type="InterPro" id="IPR055378">
    <property type="entry name" value="GH3_C"/>
</dbReference>
<dbReference type="InterPro" id="IPR004993">
    <property type="entry name" value="GH3"/>
</dbReference>
<sequence>MSSIVELSSLEELTLNAEQIQDDLLEKILRLNSNTEYLRRFLHGSNDKELFKKNVPLANYEDVKPYIERVANGEPSDLISGGPVTRFFRSSGTSGGKQKIFPVNDEAIEQLGYVLALRSLVMSKHFSDNGVEQGKTMEFHYTKPESTTPSGLSVAAAFTSFFKSDYFKNRPSKSQYTSPDQVILCPDNKQSLYCHLLCGLSQRDEVVRVGATFAHALVRAIDFLESNWKELCGNIRLGHVSEWITDLGCRSSVSAIIGGPNPELADLIEQECSHKSWEGIVTRLWPKAKRIECVLTGQMAQYIPILDFYCNKLPLVSTVYGSSESIFGFNVDPLCKPQDVSYTFVPNTSYFEFLPVDHEGDMTSIVDLVNVKLGCYYEPVVTTCFGLNRYLIGDILEIRTSKEYGFKCKTETTTEDDILKALARATFVLESSNLMLLDFTSSADISTFPGHYVFYWELKGKEVNDVLVLDEKTLMGCCYVLEESFGSTYRLKRRTGLIGALEIRVVEQGTFNSLTDYFISRGSSRAQYKTPLCINSSEALAVLENKVLARFHSENGGGRCKERRWSHGGSELGIVWVTAVEVMVATARSTPEGSWIRGCEGRRRHEFAANVERVTSNRSCAVL</sequence>
<protein>
    <submittedName>
        <fullName evidence="5">Uncharacterized protein</fullName>
    </submittedName>
</protein>
<organism evidence="5 6">
    <name type="scientific">Brassica rapa subsp. trilocularis</name>
    <dbReference type="NCBI Taxonomy" id="1813537"/>
    <lineage>
        <taxon>Eukaryota</taxon>
        <taxon>Viridiplantae</taxon>
        <taxon>Streptophyta</taxon>
        <taxon>Embryophyta</taxon>
        <taxon>Tracheophyta</taxon>
        <taxon>Spermatophyta</taxon>
        <taxon>Magnoliopsida</taxon>
        <taxon>eudicotyledons</taxon>
        <taxon>Gunneridae</taxon>
        <taxon>Pentapetalae</taxon>
        <taxon>rosids</taxon>
        <taxon>malvids</taxon>
        <taxon>Brassicales</taxon>
        <taxon>Brassicaceae</taxon>
        <taxon>Brassiceae</taxon>
        <taxon>Brassica</taxon>
    </lineage>
</organism>
<dbReference type="InterPro" id="IPR055377">
    <property type="entry name" value="GH3_M"/>
</dbReference>
<dbReference type="PANTHER" id="PTHR31901:SF92">
    <property type="entry name" value="BNAA05G14780D PROTEIN"/>
    <property type="match status" value="1"/>
</dbReference>
<evidence type="ECO:0000259" key="3">
    <source>
        <dbReference type="Pfam" id="PF23571"/>
    </source>
</evidence>
<comment type="similarity">
    <text evidence="1">Belongs to the IAA-amido conjugating enzyme family.</text>
</comment>
<evidence type="ECO:0000313" key="5">
    <source>
        <dbReference type="EMBL" id="KAG5397131.1"/>
    </source>
</evidence>
<evidence type="ECO:0000256" key="1">
    <source>
        <dbReference type="ARBA" id="ARBA00008068"/>
    </source>
</evidence>
<comment type="caution">
    <text evidence="5">The sequence shown here is derived from an EMBL/GenBank/DDBJ whole genome shotgun (WGS) entry which is preliminary data.</text>
</comment>
<evidence type="ECO:0000259" key="4">
    <source>
        <dbReference type="Pfam" id="PF23572"/>
    </source>
</evidence>
<evidence type="ECO:0000256" key="2">
    <source>
        <dbReference type="ARBA" id="ARBA00022598"/>
    </source>
</evidence>
<proteinExistence type="inferred from homology"/>
<dbReference type="Pfam" id="PF23571">
    <property type="entry name" value="GH3_M"/>
    <property type="match status" value="1"/>
</dbReference>
<dbReference type="EMBL" id="JADBGQ010000005">
    <property type="protein sequence ID" value="KAG5397131.1"/>
    <property type="molecule type" value="Genomic_DNA"/>
</dbReference>
<dbReference type="Pfam" id="PF23572">
    <property type="entry name" value="GH3_C"/>
    <property type="match status" value="1"/>
</dbReference>